<evidence type="ECO:0000313" key="4">
    <source>
        <dbReference type="Proteomes" id="UP000595663"/>
    </source>
</evidence>
<dbReference type="KEGG" id="ajp:AMJAP_1293"/>
<dbReference type="Pfam" id="PF01863">
    <property type="entry name" value="YgjP-like"/>
    <property type="match status" value="1"/>
</dbReference>
<protein>
    <recommendedName>
        <fullName evidence="2">YgjP-like metallopeptidase domain-containing protein</fullName>
    </recommendedName>
</protein>
<organism evidence="3 4">
    <name type="scientific">Amphritea japonica ATCC BAA-1530</name>
    <dbReference type="NCBI Taxonomy" id="1278309"/>
    <lineage>
        <taxon>Bacteria</taxon>
        <taxon>Pseudomonadati</taxon>
        <taxon>Pseudomonadota</taxon>
        <taxon>Gammaproteobacteria</taxon>
        <taxon>Oceanospirillales</taxon>
        <taxon>Oceanospirillaceae</taxon>
        <taxon>Amphritea</taxon>
    </lineage>
</organism>
<accession>A0A7R6PLY7</accession>
<evidence type="ECO:0000259" key="2">
    <source>
        <dbReference type="Pfam" id="PF01863"/>
    </source>
</evidence>
<dbReference type="OrthoDB" id="9811177at2"/>
<keyword evidence="1" id="KW-0472">Membrane</keyword>
<feature type="transmembrane region" description="Helical" evidence="1">
    <location>
        <begin position="177"/>
        <end position="194"/>
    </location>
</feature>
<dbReference type="EMBL" id="AP014545">
    <property type="protein sequence ID" value="BBB25888.1"/>
    <property type="molecule type" value="Genomic_DNA"/>
</dbReference>
<dbReference type="RefSeq" id="WP_019621487.1">
    <property type="nucleotide sequence ID" value="NZ_AP014545.1"/>
</dbReference>
<dbReference type="PANTHER" id="PTHR30399:SF1">
    <property type="entry name" value="UTP PYROPHOSPHATASE"/>
    <property type="match status" value="1"/>
</dbReference>
<sequence length="253" mass="29908">MNRNRNVPEYTLRRSARRRTIEIQVRPDSIKVLAPSRVNQIRIDNFVAEKAQWIHARQRELQMRQPTPPIDTVLDQGSQILWLGHRYCLEVSDGEAQTRMVILPEGIRLELSKRIRKPRIEAISEQLERCYKEQALLFFQQRVIFWSEQTGATPSKVVVRYYRRKWGCCNSRGVVSFNWLLMMAPLTIIDYVIVHELSHLREMNHSSRFWLEVDKFYPECRQAQTWLKLNGGSLQWPPVQEIAGHEQPFPDKG</sequence>
<dbReference type="InterPro" id="IPR053136">
    <property type="entry name" value="UTP_pyrophosphatase-like"/>
</dbReference>
<dbReference type="Gene3D" id="3.30.2010.10">
    <property type="entry name" value="Metalloproteases ('zincins'), catalytic domain"/>
    <property type="match status" value="1"/>
</dbReference>
<name>A0A7R6PLY7_9GAMM</name>
<dbReference type="PANTHER" id="PTHR30399">
    <property type="entry name" value="UNCHARACTERIZED PROTEIN YGJP"/>
    <property type="match status" value="1"/>
</dbReference>
<dbReference type="InterPro" id="IPR002725">
    <property type="entry name" value="YgjP-like_metallopeptidase"/>
</dbReference>
<dbReference type="CDD" id="cd07344">
    <property type="entry name" value="M48_yhfN_like"/>
    <property type="match status" value="1"/>
</dbReference>
<evidence type="ECO:0000313" key="3">
    <source>
        <dbReference type="EMBL" id="BBB25888.1"/>
    </source>
</evidence>
<keyword evidence="1" id="KW-1133">Transmembrane helix</keyword>
<dbReference type="AlphaFoldDB" id="A0A7R6PLY7"/>
<evidence type="ECO:0000256" key="1">
    <source>
        <dbReference type="SAM" id="Phobius"/>
    </source>
</evidence>
<keyword evidence="1" id="KW-0812">Transmembrane</keyword>
<gene>
    <name evidence="3" type="ORF">AMJAP_1293</name>
</gene>
<reference evidence="3 4" key="1">
    <citation type="journal article" date="2008" name="Int. J. Syst. Evol. Microbiol.">
        <title>Amphritea japonica sp. nov. and Amphritea balenae sp. nov., isolated from the sediment adjacent to sperm whale carcasses off Kagoshima, Japan.</title>
        <authorList>
            <person name="Miyazaki M."/>
            <person name="Nogi Y."/>
            <person name="Fujiwara Y."/>
            <person name="Kawato M."/>
            <person name="Nagahama T."/>
            <person name="Kubokawa K."/>
            <person name="Horikoshi K."/>
        </authorList>
    </citation>
    <scope>NUCLEOTIDE SEQUENCE [LARGE SCALE GENOMIC DNA]</scope>
    <source>
        <strain evidence="3 4">ATCC BAA-1530</strain>
    </source>
</reference>
<keyword evidence="4" id="KW-1185">Reference proteome</keyword>
<dbReference type="Proteomes" id="UP000595663">
    <property type="component" value="Chromosome"/>
</dbReference>
<feature type="domain" description="YgjP-like metallopeptidase" evidence="2">
    <location>
        <begin position="19"/>
        <end position="228"/>
    </location>
</feature>
<proteinExistence type="predicted"/>